<evidence type="ECO:0000256" key="2">
    <source>
        <dbReference type="ARBA" id="ARBA00023125"/>
    </source>
</evidence>
<dbReference type="GO" id="GO:0000978">
    <property type="term" value="F:RNA polymerase II cis-regulatory region sequence-specific DNA binding"/>
    <property type="evidence" value="ECO:0007669"/>
    <property type="project" value="TreeGrafter"/>
</dbReference>
<dbReference type="AlphaFoldDB" id="G9N1J8"/>
<comment type="caution">
    <text evidence="6">The sequence shown here is derived from an EMBL/GenBank/DDBJ whole genome shotgun (WGS) entry which is preliminary data.</text>
</comment>
<dbReference type="VEuPathDB" id="FungiDB:TRIVIDRAFT_127482"/>
<dbReference type="GeneID" id="25787397"/>
<evidence type="ECO:0000259" key="5">
    <source>
        <dbReference type="PROSITE" id="PS50048"/>
    </source>
</evidence>
<dbReference type="RefSeq" id="XP_013953824.1">
    <property type="nucleotide sequence ID" value="XM_014098349.1"/>
</dbReference>
<dbReference type="OMA" id="ADEVEMW"/>
<gene>
    <name evidence="6" type="ORF">TRIVIDRAFT_127482</name>
</gene>
<feature type="domain" description="Zn(2)-C6 fungal-type" evidence="5">
    <location>
        <begin position="9"/>
        <end position="39"/>
    </location>
</feature>
<dbReference type="PANTHER" id="PTHR31069">
    <property type="entry name" value="OLEATE-ACTIVATED TRANSCRIPTION FACTOR 1-RELATED"/>
    <property type="match status" value="1"/>
</dbReference>
<keyword evidence="4" id="KW-0539">Nucleus</keyword>
<dbReference type="PROSITE" id="PS50048">
    <property type="entry name" value="ZN2_CY6_FUNGAL_2"/>
    <property type="match status" value="1"/>
</dbReference>
<evidence type="ECO:0000256" key="3">
    <source>
        <dbReference type="ARBA" id="ARBA00023163"/>
    </source>
</evidence>
<dbReference type="InParanoid" id="G9N1J8"/>
<keyword evidence="2" id="KW-0238">DNA-binding</keyword>
<dbReference type="InterPro" id="IPR036864">
    <property type="entry name" value="Zn2-C6_fun-type_DNA-bd_sf"/>
</dbReference>
<feature type="non-terminal residue" evidence="6">
    <location>
        <position position="390"/>
    </location>
</feature>
<keyword evidence="3" id="KW-0804">Transcription</keyword>
<dbReference type="EMBL" id="ABDF02000083">
    <property type="protein sequence ID" value="EHK19628.1"/>
    <property type="molecule type" value="Genomic_DNA"/>
</dbReference>
<keyword evidence="7" id="KW-1185">Reference proteome</keyword>
<dbReference type="Proteomes" id="UP000007115">
    <property type="component" value="Unassembled WGS sequence"/>
</dbReference>
<keyword evidence="1" id="KW-0805">Transcription regulation</keyword>
<dbReference type="STRING" id="413071.G9N1J8"/>
<dbReference type="PRINTS" id="PR00755">
    <property type="entry name" value="AFLATOXINBRP"/>
</dbReference>
<evidence type="ECO:0000313" key="6">
    <source>
        <dbReference type="EMBL" id="EHK19628.1"/>
    </source>
</evidence>
<dbReference type="CDD" id="cd00067">
    <property type="entry name" value="GAL4"/>
    <property type="match status" value="1"/>
</dbReference>
<dbReference type="OrthoDB" id="5355161at2759"/>
<dbReference type="SUPFAM" id="SSF57701">
    <property type="entry name" value="Zn2/Cys6 DNA-binding domain"/>
    <property type="match status" value="1"/>
</dbReference>
<reference evidence="6 7" key="1">
    <citation type="journal article" date="2011" name="Genome Biol.">
        <title>Comparative genome sequence analysis underscores mycoparasitism as the ancestral life style of Trichoderma.</title>
        <authorList>
            <person name="Kubicek C.P."/>
            <person name="Herrera-Estrella A."/>
            <person name="Seidl-Seiboth V."/>
            <person name="Martinez D.A."/>
            <person name="Druzhinina I.S."/>
            <person name="Thon M."/>
            <person name="Zeilinger S."/>
            <person name="Casas-Flores S."/>
            <person name="Horwitz B.A."/>
            <person name="Mukherjee P.K."/>
            <person name="Mukherjee M."/>
            <person name="Kredics L."/>
            <person name="Alcaraz L.D."/>
            <person name="Aerts A."/>
            <person name="Antal Z."/>
            <person name="Atanasova L."/>
            <person name="Cervantes-Badillo M.G."/>
            <person name="Challacombe J."/>
            <person name="Chertkov O."/>
            <person name="McCluskey K."/>
            <person name="Coulpier F."/>
            <person name="Deshpande N."/>
            <person name="von Doehren H."/>
            <person name="Ebbole D.J."/>
            <person name="Esquivel-Naranjo E.U."/>
            <person name="Fekete E."/>
            <person name="Flipphi M."/>
            <person name="Glaser F."/>
            <person name="Gomez-Rodriguez E.Y."/>
            <person name="Gruber S."/>
            <person name="Han C."/>
            <person name="Henrissat B."/>
            <person name="Hermosa R."/>
            <person name="Hernandez-Onate M."/>
            <person name="Karaffa L."/>
            <person name="Kosti I."/>
            <person name="Le Crom S."/>
            <person name="Lindquist E."/>
            <person name="Lucas S."/>
            <person name="Luebeck M."/>
            <person name="Luebeck P.S."/>
            <person name="Margeot A."/>
            <person name="Metz B."/>
            <person name="Misra M."/>
            <person name="Nevalainen H."/>
            <person name="Omann M."/>
            <person name="Packer N."/>
            <person name="Perrone G."/>
            <person name="Uresti-Rivera E.E."/>
            <person name="Salamov A."/>
            <person name="Schmoll M."/>
            <person name="Seiboth B."/>
            <person name="Shapiro H."/>
            <person name="Sukno S."/>
            <person name="Tamayo-Ramos J.A."/>
            <person name="Tisch D."/>
            <person name="Wiest A."/>
            <person name="Wilkinson H.H."/>
            <person name="Zhang M."/>
            <person name="Coutinho P.M."/>
            <person name="Kenerley C.M."/>
            <person name="Monte E."/>
            <person name="Baker S.E."/>
            <person name="Grigoriev I.V."/>
        </authorList>
    </citation>
    <scope>NUCLEOTIDE SEQUENCE [LARGE SCALE GENOMIC DNA]</scope>
    <source>
        <strain evidence="7">Gv29-8 / FGSC 10586</strain>
    </source>
</reference>
<name>G9N1J8_HYPVG</name>
<dbReference type="GO" id="GO:0008270">
    <property type="term" value="F:zinc ion binding"/>
    <property type="evidence" value="ECO:0007669"/>
    <property type="project" value="InterPro"/>
</dbReference>
<dbReference type="GO" id="GO:0045944">
    <property type="term" value="P:positive regulation of transcription by RNA polymerase II"/>
    <property type="evidence" value="ECO:0007669"/>
    <property type="project" value="TreeGrafter"/>
</dbReference>
<dbReference type="InterPro" id="IPR001138">
    <property type="entry name" value="Zn2Cys6_DnaBD"/>
</dbReference>
<sequence length="390" mass="44280">MVAERKQKSCISCIRAKRKCDKVRPFCRRCEDKGLDCRYSPTVRRTTAKPSPSAESTEIPGHVFLINTHVSSLSAPASSKLWFMAPETWNIDKSSSRAPPIPIPVFRTFIHHIQHWLIQWIRDGGCPFIHRQLYADGFFPSCMQDAFSAISIQQSCNSRNQDLTARIIQDRANFLIKSGGIEEDNGNLMSMNVPVLNTSQHLARVQALLIYQILRLFEKGIWQQTRAEEAMLTLLSWCQQMWDSATLDCITTSQPTSNYTVSDDSQQNDPSNANSTPRLWRLWILSESIRRTWLAVMATISAYRTMKDGWCECAGGITFTARRSLWRASTSSQWAIICRTEDPLFLPCLGDRATLESCNPNDVDEFASSYFSLIWGPEWVEGHGARPLAD</sequence>
<evidence type="ECO:0000256" key="1">
    <source>
        <dbReference type="ARBA" id="ARBA00023015"/>
    </source>
</evidence>
<organism evidence="6 7">
    <name type="scientific">Hypocrea virens (strain Gv29-8 / FGSC 10586)</name>
    <name type="common">Gliocladium virens</name>
    <name type="synonym">Trichoderma virens</name>
    <dbReference type="NCBI Taxonomy" id="413071"/>
    <lineage>
        <taxon>Eukaryota</taxon>
        <taxon>Fungi</taxon>
        <taxon>Dikarya</taxon>
        <taxon>Ascomycota</taxon>
        <taxon>Pezizomycotina</taxon>
        <taxon>Sordariomycetes</taxon>
        <taxon>Hypocreomycetidae</taxon>
        <taxon>Hypocreales</taxon>
        <taxon>Hypocreaceae</taxon>
        <taxon>Trichoderma</taxon>
    </lineage>
</organism>
<dbReference type="InterPro" id="IPR050675">
    <property type="entry name" value="OAF3"/>
</dbReference>
<accession>G9N1J8</accession>
<dbReference type="Pfam" id="PF00172">
    <property type="entry name" value="Zn_clus"/>
    <property type="match status" value="1"/>
</dbReference>
<dbReference type="Gene3D" id="4.10.240.10">
    <property type="entry name" value="Zn(2)-C6 fungal-type DNA-binding domain"/>
    <property type="match status" value="1"/>
</dbReference>
<protein>
    <recommendedName>
        <fullName evidence="5">Zn(2)-C6 fungal-type domain-containing protein</fullName>
    </recommendedName>
</protein>
<dbReference type="GO" id="GO:0000981">
    <property type="term" value="F:DNA-binding transcription factor activity, RNA polymerase II-specific"/>
    <property type="evidence" value="ECO:0007669"/>
    <property type="project" value="InterPro"/>
</dbReference>
<dbReference type="eggNOG" id="ENOG502SPBP">
    <property type="taxonomic scope" value="Eukaryota"/>
</dbReference>
<dbReference type="SMART" id="SM00066">
    <property type="entry name" value="GAL4"/>
    <property type="match status" value="1"/>
</dbReference>
<evidence type="ECO:0000256" key="4">
    <source>
        <dbReference type="ARBA" id="ARBA00023242"/>
    </source>
</evidence>
<evidence type="ECO:0000313" key="7">
    <source>
        <dbReference type="Proteomes" id="UP000007115"/>
    </source>
</evidence>
<proteinExistence type="predicted"/>
<dbReference type="GO" id="GO:0005634">
    <property type="term" value="C:nucleus"/>
    <property type="evidence" value="ECO:0007669"/>
    <property type="project" value="TreeGrafter"/>
</dbReference>
<dbReference type="HOGENOM" id="CLU_024655_0_0_1"/>
<dbReference type="PANTHER" id="PTHR31069:SF12">
    <property type="entry name" value="TRANSCRIPTION FACTOR DOMAIN-CONTAINING PROTEIN"/>
    <property type="match status" value="1"/>
</dbReference>